<dbReference type="GO" id="GO:0003676">
    <property type="term" value="F:nucleic acid binding"/>
    <property type="evidence" value="ECO:0007669"/>
    <property type="project" value="InterPro"/>
</dbReference>
<reference evidence="1 2" key="1">
    <citation type="journal article" date="2024" name="BMC Genomics">
        <title>De novo assembly and annotation of Popillia japonica's genome with initial clues to its potential as an invasive pest.</title>
        <authorList>
            <person name="Cucini C."/>
            <person name="Boschi S."/>
            <person name="Funari R."/>
            <person name="Cardaioli E."/>
            <person name="Iannotti N."/>
            <person name="Marturano G."/>
            <person name="Paoli F."/>
            <person name="Bruttini M."/>
            <person name="Carapelli A."/>
            <person name="Frati F."/>
            <person name="Nardi F."/>
        </authorList>
    </citation>
    <scope>NUCLEOTIDE SEQUENCE [LARGE SCALE GENOMIC DNA]</scope>
    <source>
        <strain evidence="1">DMR45628</strain>
    </source>
</reference>
<dbReference type="Proteomes" id="UP001458880">
    <property type="component" value="Unassembled WGS sequence"/>
</dbReference>
<organism evidence="1 2">
    <name type="scientific">Popillia japonica</name>
    <name type="common">Japanese beetle</name>
    <dbReference type="NCBI Taxonomy" id="7064"/>
    <lineage>
        <taxon>Eukaryota</taxon>
        <taxon>Metazoa</taxon>
        <taxon>Ecdysozoa</taxon>
        <taxon>Arthropoda</taxon>
        <taxon>Hexapoda</taxon>
        <taxon>Insecta</taxon>
        <taxon>Pterygota</taxon>
        <taxon>Neoptera</taxon>
        <taxon>Endopterygota</taxon>
        <taxon>Coleoptera</taxon>
        <taxon>Polyphaga</taxon>
        <taxon>Scarabaeiformia</taxon>
        <taxon>Scarabaeidae</taxon>
        <taxon>Rutelinae</taxon>
        <taxon>Popillia</taxon>
    </lineage>
</organism>
<gene>
    <name evidence="1" type="ORF">QE152_g2021</name>
</gene>
<dbReference type="Gene3D" id="3.30.420.10">
    <property type="entry name" value="Ribonuclease H-like superfamily/Ribonuclease H"/>
    <property type="match status" value="1"/>
</dbReference>
<comment type="caution">
    <text evidence="1">The sequence shown here is derived from an EMBL/GenBank/DDBJ whole genome shotgun (WGS) entry which is preliminary data.</text>
</comment>
<name>A0AAW1N4D5_POPJA</name>
<protein>
    <submittedName>
        <fullName evidence="1">Uncharacterized protein</fullName>
    </submittedName>
</protein>
<dbReference type="EMBL" id="JASPKY010000013">
    <property type="protein sequence ID" value="KAK9753472.1"/>
    <property type="molecule type" value="Genomic_DNA"/>
</dbReference>
<sequence length="118" mass="13925">MKWAFYREREDESMLNLWTLYKIELVRRKQETALKDEKNLKSSTVNHGDGSVFVRGCITVSANWFLSIKLLTSKYVYLDILKENLNQSAAVLIVSGHYYHQQDNDSKHKSYLVHDWLL</sequence>
<keyword evidence="2" id="KW-1185">Reference proteome</keyword>
<proteinExistence type="predicted"/>
<dbReference type="AlphaFoldDB" id="A0AAW1N4D5"/>
<dbReference type="InterPro" id="IPR036397">
    <property type="entry name" value="RNaseH_sf"/>
</dbReference>
<evidence type="ECO:0000313" key="1">
    <source>
        <dbReference type="EMBL" id="KAK9753472.1"/>
    </source>
</evidence>
<accession>A0AAW1N4D5</accession>
<evidence type="ECO:0000313" key="2">
    <source>
        <dbReference type="Proteomes" id="UP001458880"/>
    </source>
</evidence>